<dbReference type="Pfam" id="PF20391">
    <property type="entry name" value="DUF6686"/>
    <property type="match status" value="1"/>
</dbReference>
<dbReference type="Proteomes" id="UP001207918">
    <property type="component" value="Unassembled WGS sequence"/>
</dbReference>
<protein>
    <submittedName>
        <fullName evidence="1">Uncharacterized protein</fullName>
    </submittedName>
</protein>
<sequence>MSKKRDLRIVQFDQCNHIALKYKNLLLNFNPDGFLTFTSSFEKLNFDERAVLFPDGTSRLVMHTRCQEIQLCFDHSEFQAMSEALQEAAVMLEVHQILSYQ</sequence>
<accession>A0ABT3PNX8</accession>
<keyword evidence="2" id="KW-1185">Reference proteome</keyword>
<evidence type="ECO:0000313" key="2">
    <source>
        <dbReference type="Proteomes" id="UP001207918"/>
    </source>
</evidence>
<proteinExistence type="predicted"/>
<reference evidence="1 2" key="1">
    <citation type="submission" date="2021-03" db="EMBL/GenBank/DDBJ databases">
        <title>Aliifodinibius sp. nov., a new bacterium isolated from saline soil.</title>
        <authorList>
            <person name="Galisteo C."/>
            <person name="De La Haba R."/>
            <person name="Sanchez-Porro C."/>
            <person name="Ventosa A."/>
        </authorList>
    </citation>
    <scope>NUCLEOTIDE SEQUENCE [LARGE SCALE GENOMIC DNA]</scope>
    <source>
        <strain evidence="1 2">1BSP15-2V2</strain>
    </source>
</reference>
<dbReference type="InterPro" id="IPR046508">
    <property type="entry name" value="DUF6686"/>
</dbReference>
<organism evidence="1 2">
    <name type="scientific">Fodinibius salsisoli</name>
    <dbReference type="NCBI Taxonomy" id="2820877"/>
    <lineage>
        <taxon>Bacteria</taxon>
        <taxon>Pseudomonadati</taxon>
        <taxon>Balneolota</taxon>
        <taxon>Balneolia</taxon>
        <taxon>Balneolales</taxon>
        <taxon>Balneolaceae</taxon>
        <taxon>Fodinibius</taxon>
    </lineage>
</organism>
<name>A0ABT3PNX8_9BACT</name>
<gene>
    <name evidence="1" type="ORF">J6I44_11865</name>
</gene>
<dbReference type="EMBL" id="JAGGJA010000007">
    <property type="protein sequence ID" value="MCW9707553.1"/>
    <property type="molecule type" value="Genomic_DNA"/>
</dbReference>
<comment type="caution">
    <text evidence="1">The sequence shown here is derived from an EMBL/GenBank/DDBJ whole genome shotgun (WGS) entry which is preliminary data.</text>
</comment>
<evidence type="ECO:0000313" key="1">
    <source>
        <dbReference type="EMBL" id="MCW9707553.1"/>
    </source>
</evidence>